<evidence type="ECO:0008006" key="3">
    <source>
        <dbReference type="Google" id="ProtNLM"/>
    </source>
</evidence>
<keyword evidence="2" id="KW-1185">Reference proteome</keyword>
<accession>A0A8J3QRD2</accession>
<dbReference type="AlphaFoldDB" id="A0A8J3QRD2"/>
<dbReference type="EMBL" id="BONZ01000034">
    <property type="protein sequence ID" value="GIH15468.1"/>
    <property type="molecule type" value="Genomic_DNA"/>
</dbReference>
<comment type="caution">
    <text evidence="1">The sequence shown here is derived from an EMBL/GenBank/DDBJ whole genome shotgun (WGS) entry which is preliminary data.</text>
</comment>
<dbReference type="Proteomes" id="UP000642748">
    <property type="component" value="Unassembled WGS sequence"/>
</dbReference>
<evidence type="ECO:0000313" key="2">
    <source>
        <dbReference type="Proteomes" id="UP000642748"/>
    </source>
</evidence>
<organism evidence="1 2">
    <name type="scientific">Rugosimonospora africana</name>
    <dbReference type="NCBI Taxonomy" id="556532"/>
    <lineage>
        <taxon>Bacteria</taxon>
        <taxon>Bacillati</taxon>
        <taxon>Actinomycetota</taxon>
        <taxon>Actinomycetes</taxon>
        <taxon>Micromonosporales</taxon>
        <taxon>Micromonosporaceae</taxon>
        <taxon>Rugosimonospora</taxon>
    </lineage>
</organism>
<proteinExistence type="predicted"/>
<dbReference type="Gene3D" id="3.30.70.100">
    <property type="match status" value="1"/>
</dbReference>
<protein>
    <recommendedName>
        <fullName evidence="3">EthD domain-containing protein</fullName>
    </recommendedName>
</protein>
<sequence>MSGLAEFSGQSVVWLVRAGDCGVDWLRTRFFRLSEEHFPQSTCHVLARDIAPAMRLMMAVAKRRRSPYDVLVRIDLPAELTGSQAGGLARLRDELPAAQRRVFLTVNHQFHRSGDGPDDVAMAFINTWPAHRSRAEAREHWVQRHGPLVLEVGLPPVITSYTQVHFAVETAYPEVFDQTYQGLSFETITSQADLVKVFAGSAALRRLNRTLLKDERNFTGPPLFSAFTTMRP</sequence>
<dbReference type="RefSeq" id="WP_203919094.1">
    <property type="nucleotide sequence ID" value="NZ_BONZ01000034.1"/>
</dbReference>
<name>A0A8J3QRD2_9ACTN</name>
<evidence type="ECO:0000313" key="1">
    <source>
        <dbReference type="EMBL" id="GIH15468.1"/>
    </source>
</evidence>
<reference evidence="1" key="1">
    <citation type="submission" date="2021-01" db="EMBL/GenBank/DDBJ databases">
        <title>Whole genome shotgun sequence of Rugosimonospora africana NBRC 104875.</title>
        <authorList>
            <person name="Komaki H."/>
            <person name="Tamura T."/>
        </authorList>
    </citation>
    <scope>NUCLEOTIDE SEQUENCE</scope>
    <source>
        <strain evidence="1">NBRC 104875</strain>
    </source>
</reference>
<gene>
    <name evidence="1" type="ORF">Raf01_36400</name>
</gene>